<dbReference type="KEGG" id="ave:Arcve_0566"/>
<dbReference type="InterPro" id="IPR001296">
    <property type="entry name" value="Glyco_trans_1"/>
</dbReference>
<evidence type="ECO:0000313" key="4">
    <source>
        <dbReference type="Proteomes" id="UP000008136"/>
    </source>
</evidence>
<accession>F2KQM7</accession>
<dbReference type="Gene3D" id="3.40.50.2000">
    <property type="entry name" value="Glycogen Phosphorylase B"/>
    <property type="match status" value="2"/>
</dbReference>
<evidence type="ECO:0000259" key="2">
    <source>
        <dbReference type="Pfam" id="PF13439"/>
    </source>
</evidence>
<dbReference type="PANTHER" id="PTHR45947">
    <property type="entry name" value="SULFOQUINOVOSYL TRANSFERASE SQD2"/>
    <property type="match status" value="1"/>
</dbReference>
<feature type="domain" description="Glycosyltransferase subfamily 4-like N-terminal" evidence="2">
    <location>
        <begin position="14"/>
        <end position="178"/>
    </location>
</feature>
<dbReference type="InterPro" id="IPR050194">
    <property type="entry name" value="Glycosyltransferase_grp1"/>
</dbReference>
<name>F2KQM7_ARCVS</name>
<dbReference type="Proteomes" id="UP000008136">
    <property type="component" value="Chromosome"/>
</dbReference>
<reference evidence="3 4" key="1">
    <citation type="submission" date="2011-03" db="EMBL/GenBank/DDBJ databases">
        <title>The complete genome of Archaeoglobus veneficus SNP6.</title>
        <authorList>
            <consortium name="US DOE Joint Genome Institute (JGI-PGF)"/>
            <person name="Lucas S."/>
            <person name="Copeland A."/>
            <person name="Lapidus A."/>
            <person name="Bruce D."/>
            <person name="Goodwin L."/>
            <person name="Pitluck S."/>
            <person name="Kyrpides N."/>
            <person name="Mavromatis K."/>
            <person name="Pagani I."/>
            <person name="Ivanova N."/>
            <person name="Mikhailova N."/>
            <person name="Lu M."/>
            <person name="Detter J.C."/>
            <person name="Tapia R."/>
            <person name="Han C."/>
            <person name="Land M."/>
            <person name="Hauser L."/>
            <person name="Markowitz V."/>
            <person name="Cheng J.-F."/>
            <person name="Hugenholtz P."/>
            <person name="Woyke T."/>
            <person name="Wu D."/>
            <person name="Spring S."/>
            <person name="Brambilla E."/>
            <person name="Klenk H.-P."/>
            <person name="Eisen J.A."/>
        </authorList>
    </citation>
    <scope>NUCLEOTIDE SEQUENCE [LARGE SCALE GENOMIC DNA]</scope>
    <source>
        <strain>SNP6</strain>
    </source>
</reference>
<dbReference type="InterPro" id="IPR028098">
    <property type="entry name" value="Glyco_trans_4-like_N"/>
</dbReference>
<evidence type="ECO:0000259" key="1">
    <source>
        <dbReference type="Pfam" id="PF00534"/>
    </source>
</evidence>
<gene>
    <name evidence="3" type="ordered locus">Arcve_0566</name>
</gene>
<dbReference type="PANTHER" id="PTHR45947:SF3">
    <property type="entry name" value="SULFOQUINOVOSYL TRANSFERASE SQD2"/>
    <property type="match status" value="1"/>
</dbReference>
<dbReference type="eggNOG" id="arCOG01403">
    <property type="taxonomic scope" value="Archaea"/>
</dbReference>
<dbReference type="Pfam" id="PF13439">
    <property type="entry name" value="Glyco_transf_4"/>
    <property type="match status" value="1"/>
</dbReference>
<dbReference type="STRING" id="693661.Arcve_0566"/>
<dbReference type="OrthoDB" id="132546at2157"/>
<keyword evidence="3" id="KW-0808">Transferase</keyword>
<organism evidence="3 4">
    <name type="scientific">Archaeoglobus veneficus (strain DSM 11195 / SNP6)</name>
    <dbReference type="NCBI Taxonomy" id="693661"/>
    <lineage>
        <taxon>Archaea</taxon>
        <taxon>Methanobacteriati</taxon>
        <taxon>Methanobacteriota</taxon>
        <taxon>Archaeoglobi</taxon>
        <taxon>Archaeoglobales</taxon>
        <taxon>Archaeoglobaceae</taxon>
        <taxon>Archaeoglobus</taxon>
    </lineage>
</organism>
<dbReference type="CDD" id="cd03801">
    <property type="entry name" value="GT4_PimA-like"/>
    <property type="match status" value="1"/>
</dbReference>
<protein>
    <submittedName>
        <fullName evidence="3">Glycosyl transferase group 1</fullName>
    </submittedName>
</protein>
<sequence>MKIAQVCPRFLPHIGGVETHVYEISKRLVEEFDVEVLTTDPTGKLAKIEEIGGFTVRRFKSLAPSDSYYLSPSLHWYLKRTSGEYNIIHAHSYHAFPALHAAMTKKENKLIFTPHYHGKGHSLIRNLLHKPYKPLGSKIFDKADAIICVSEYEKNLVLKNFNVDGSIVHLIPNGVNLDEFKDIEKIKKSKDSSKKVILYVGRLEKYKGLDYVVEALARLDSEFILEIVGKGPYKQNIVRLANRLGVLNRIRFYQNLSRRELIEKYAKADVLVLLSKHEAYGLAVAEALAAKTPCIVANEAALTEWIDDRNVFGVDHPVNVCHLVRLIEDVVSREVSKVDKLKSWDEVAKEVRRVYLKLSLT</sequence>
<dbReference type="GO" id="GO:0016757">
    <property type="term" value="F:glycosyltransferase activity"/>
    <property type="evidence" value="ECO:0007669"/>
    <property type="project" value="InterPro"/>
</dbReference>
<evidence type="ECO:0000313" key="3">
    <source>
        <dbReference type="EMBL" id="AEA46589.1"/>
    </source>
</evidence>
<dbReference type="RefSeq" id="WP_013683263.1">
    <property type="nucleotide sequence ID" value="NC_015320.1"/>
</dbReference>
<dbReference type="HOGENOM" id="CLU_009583_2_1_2"/>
<dbReference type="AlphaFoldDB" id="F2KQM7"/>
<proteinExistence type="predicted"/>
<dbReference type="EMBL" id="CP002588">
    <property type="protein sequence ID" value="AEA46589.1"/>
    <property type="molecule type" value="Genomic_DNA"/>
</dbReference>
<dbReference type="GeneID" id="10393662"/>
<feature type="domain" description="Glycosyl transferase family 1" evidence="1">
    <location>
        <begin position="182"/>
        <end position="349"/>
    </location>
</feature>
<keyword evidence="4" id="KW-1185">Reference proteome</keyword>
<dbReference type="Pfam" id="PF00534">
    <property type="entry name" value="Glycos_transf_1"/>
    <property type="match status" value="1"/>
</dbReference>
<dbReference type="SUPFAM" id="SSF53756">
    <property type="entry name" value="UDP-Glycosyltransferase/glycogen phosphorylase"/>
    <property type="match status" value="1"/>
</dbReference>